<evidence type="ECO:0000256" key="1">
    <source>
        <dbReference type="SAM" id="MobiDB-lite"/>
    </source>
</evidence>
<name>B8CM11_SHEPW</name>
<dbReference type="InterPro" id="IPR001387">
    <property type="entry name" value="Cro/C1-type_HTH"/>
</dbReference>
<evidence type="ECO:0000259" key="2">
    <source>
        <dbReference type="PROSITE" id="PS50943"/>
    </source>
</evidence>
<dbReference type="GO" id="GO:0003677">
    <property type="term" value="F:DNA binding"/>
    <property type="evidence" value="ECO:0007669"/>
    <property type="project" value="InterPro"/>
</dbReference>
<dbReference type="eggNOG" id="COG3620">
    <property type="taxonomic scope" value="Bacteria"/>
</dbReference>
<reference evidence="3 4" key="1">
    <citation type="journal article" date="2008" name="PLoS ONE">
        <title>Environmental adaptation: genomic analysis of the piezotolerant and psychrotolerant deep-sea iron reducing bacterium Shewanella piezotolerans WP3.</title>
        <authorList>
            <person name="Wang F."/>
            <person name="Wang J."/>
            <person name="Jian H."/>
            <person name="Zhang B."/>
            <person name="Li S."/>
            <person name="Wang F."/>
            <person name="Zeng X."/>
            <person name="Gao L."/>
            <person name="Bartlett D.H."/>
            <person name="Yu J."/>
            <person name="Hu S."/>
            <person name="Xiao X."/>
        </authorList>
    </citation>
    <scope>NUCLEOTIDE SEQUENCE [LARGE SCALE GENOMIC DNA]</scope>
    <source>
        <strain evidence="4">WP3 / JCM 13877</strain>
    </source>
</reference>
<keyword evidence="4" id="KW-1185">Reference proteome</keyword>
<feature type="region of interest" description="Disordered" evidence="1">
    <location>
        <begin position="74"/>
        <end position="106"/>
    </location>
</feature>
<dbReference type="Pfam" id="PF01381">
    <property type="entry name" value="HTH_3"/>
    <property type="match status" value="1"/>
</dbReference>
<evidence type="ECO:0000313" key="4">
    <source>
        <dbReference type="Proteomes" id="UP000000753"/>
    </source>
</evidence>
<dbReference type="KEGG" id="swp:swp_2185"/>
<dbReference type="AlphaFoldDB" id="B8CM11"/>
<proteinExistence type="predicted"/>
<evidence type="ECO:0000313" key="3">
    <source>
        <dbReference type="EMBL" id="ACJ28935.1"/>
    </source>
</evidence>
<dbReference type="InterPro" id="IPR010982">
    <property type="entry name" value="Lambda_DNA-bd_dom_sf"/>
</dbReference>
<dbReference type="HOGENOM" id="CLU_131571_0_0_6"/>
<dbReference type="Gene3D" id="1.10.260.40">
    <property type="entry name" value="lambda repressor-like DNA-binding domains"/>
    <property type="match status" value="1"/>
</dbReference>
<dbReference type="STRING" id="225849.swp_2185"/>
<dbReference type="SMART" id="SM00530">
    <property type="entry name" value="HTH_XRE"/>
    <property type="match status" value="1"/>
</dbReference>
<sequence length="106" mass="12233">MDVMTLDQISKLLTSRRKQLQMEQKDMYMRIGMKQQQYQRIEAGSDIKLSTLLRVLDGLNMELTITPKEGNIEQPNLEVASSDKSIESLEDDSDDLGYWFGSEDQK</sequence>
<dbReference type="Proteomes" id="UP000000753">
    <property type="component" value="Chromosome"/>
</dbReference>
<organism evidence="3 4">
    <name type="scientific">Shewanella piezotolerans (strain WP3 / JCM 13877)</name>
    <dbReference type="NCBI Taxonomy" id="225849"/>
    <lineage>
        <taxon>Bacteria</taxon>
        <taxon>Pseudomonadati</taxon>
        <taxon>Pseudomonadota</taxon>
        <taxon>Gammaproteobacteria</taxon>
        <taxon>Alteromonadales</taxon>
        <taxon>Shewanellaceae</taxon>
        <taxon>Shewanella</taxon>
    </lineage>
</organism>
<accession>B8CM11</accession>
<dbReference type="EMBL" id="CP000472">
    <property type="protein sequence ID" value="ACJ28935.1"/>
    <property type="molecule type" value="Genomic_DNA"/>
</dbReference>
<dbReference type="PROSITE" id="PS50943">
    <property type="entry name" value="HTH_CROC1"/>
    <property type="match status" value="1"/>
</dbReference>
<dbReference type="SUPFAM" id="SSF47413">
    <property type="entry name" value="lambda repressor-like DNA-binding domains"/>
    <property type="match status" value="1"/>
</dbReference>
<dbReference type="CDD" id="cd00093">
    <property type="entry name" value="HTH_XRE"/>
    <property type="match status" value="1"/>
</dbReference>
<gene>
    <name evidence="3" type="ordered locus">swp_2185</name>
</gene>
<protein>
    <submittedName>
        <fullName evidence="3">Transcriptional regulator, putative</fullName>
    </submittedName>
</protein>
<feature type="domain" description="HTH cro/C1-type" evidence="2">
    <location>
        <begin position="13"/>
        <end position="66"/>
    </location>
</feature>